<evidence type="ECO:0000313" key="2">
    <source>
        <dbReference type="EMBL" id="OGK22304.1"/>
    </source>
</evidence>
<evidence type="ECO:0000256" key="1">
    <source>
        <dbReference type="SAM" id="Phobius"/>
    </source>
</evidence>
<feature type="transmembrane region" description="Helical" evidence="1">
    <location>
        <begin position="46"/>
        <end position="63"/>
    </location>
</feature>
<proteinExistence type="predicted"/>
<keyword evidence="1" id="KW-0472">Membrane</keyword>
<protein>
    <recommendedName>
        <fullName evidence="4">EamA domain-containing protein</fullName>
    </recommendedName>
</protein>
<organism evidence="2 3">
    <name type="scientific">Candidatus Roizmanbacteria bacterium RIFCSPHIGHO2_01_FULL_39_8</name>
    <dbReference type="NCBI Taxonomy" id="1802033"/>
    <lineage>
        <taxon>Bacteria</taxon>
        <taxon>Candidatus Roizmaniibacteriota</taxon>
    </lineage>
</organism>
<feature type="transmembrane region" description="Helical" evidence="1">
    <location>
        <begin position="98"/>
        <end position="116"/>
    </location>
</feature>
<sequence>MTKSFSLVLVIVLTLVAGFLDSQGFFHSSQVWKNDQFVTHEAVKSLFSFVAGTILFWFSIKYLQQLGVVSAEMQTIIWFVVTIVGVAIASGKFFQWNIIDQSIGIAVFIGIGLLLFRTGA</sequence>
<keyword evidence="1" id="KW-1133">Transmembrane helix</keyword>
<comment type="caution">
    <text evidence="2">The sequence shown here is derived from an EMBL/GenBank/DDBJ whole genome shotgun (WGS) entry which is preliminary data.</text>
</comment>
<evidence type="ECO:0008006" key="4">
    <source>
        <dbReference type="Google" id="ProtNLM"/>
    </source>
</evidence>
<gene>
    <name evidence="2" type="ORF">A2866_05320</name>
</gene>
<keyword evidence="1" id="KW-0812">Transmembrane</keyword>
<dbReference type="AlphaFoldDB" id="A0A1F7GU46"/>
<feature type="transmembrane region" description="Helical" evidence="1">
    <location>
        <begin position="75"/>
        <end position="92"/>
    </location>
</feature>
<evidence type="ECO:0000313" key="3">
    <source>
        <dbReference type="Proteomes" id="UP000177026"/>
    </source>
</evidence>
<dbReference type="Proteomes" id="UP000177026">
    <property type="component" value="Unassembled WGS sequence"/>
</dbReference>
<name>A0A1F7GU46_9BACT</name>
<accession>A0A1F7GU46</accession>
<dbReference type="EMBL" id="MFZI01000001">
    <property type="protein sequence ID" value="OGK22304.1"/>
    <property type="molecule type" value="Genomic_DNA"/>
</dbReference>
<reference evidence="2 3" key="1">
    <citation type="journal article" date="2016" name="Nat. Commun.">
        <title>Thousands of microbial genomes shed light on interconnected biogeochemical processes in an aquifer system.</title>
        <authorList>
            <person name="Anantharaman K."/>
            <person name="Brown C.T."/>
            <person name="Hug L.A."/>
            <person name="Sharon I."/>
            <person name="Castelle C.J."/>
            <person name="Probst A.J."/>
            <person name="Thomas B.C."/>
            <person name="Singh A."/>
            <person name="Wilkins M.J."/>
            <person name="Karaoz U."/>
            <person name="Brodie E.L."/>
            <person name="Williams K.H."/>
            <person name="Hubbard S.S."/>
            <person name="Banfield J.F."/>
        </authorList>
    </citation>
    <scope>NUCLEOTIDE SEQUENCE [LARGE SCALE GENOMIC DNA]</scope>
</reference>